<proteinExistence type="predicted"/>
<evidence type="ECO:0000313" key="2">
    <source>
        <dbReference type="Proteomes" id="UP001157502"/>
    </source>
</evidence>
<dbReference type="Proteomes" id="UP001157502">
    <property type="component" value="Chromosome 17"/>
</dbReference>
<gene>
    <name evidence="1" type="ORF">DPEC_G00205130</name>
</gene>
<dbReference type="EMBL" id="CM055744">
    <property type="protein sequence ID" value="KAJ7998456.1"/>
    <property type="molecule type" value="Genomic_DNA"/>
</dbReference>
<keyword evidence="2" id="KW-1185">Reference proteome</keyword>
<reference evidence="1" key="1">
    <citation type="submission" date="2021-05" db="EMBL/GenBank/DDBJ databases">
        <authorList>
            <person name="Pan Q."/>
            <person name="Jouanno E."/>
            <person name="Zahm M."/>
            <person name="Klopp C."/>
            <person name="Cabau C."/>
            <person name="Louis A."/>
            <person name="Berthelot C."/>
            <person name="Parey E."/>
            <person name="Roest Crollius H."/>
            <person name="Montfort J."/>
            <person name="Robinson-Rechavi M."/>
            <person name="Bouchez O."/>
            <person name="Lampietro C."/>
            <person name="Lopez Roques C."/>
            <person name="Donnadieu C."/>
            <person name="Postlethwait J."/>
            <person name="Bobe J."/>
            <person name="Dillon D."/>
            <person name="Chandos A."/>
            <person name="von Hippel F."/>
            <person name="Guiguen Y."/>
        </authorList>
    </citation>
    <scope>NUCLEOTIDE SEQUENCE</scope>
    <source>
        <strain evidence="1">YG-Jan2019</strain>
    </source>
</reference>
<comment type="caution">
    <text evidence="1">The sequence shown here is derived from an EMBL/GenBank/DDBJ whole genome shotgun (WGS) entry which is preliminary data.</text>
</comment>
<evidence type="ECO:0000313" key="1">
    <source>
        <dbReference type="EMBL" id="KAJ7998456.1"/>
    </source>
</evidence>
<name>A0ACC2G4C9_DALPE</name>
<protein>
    <submittedName>
        <fullName evidence="1">Uncharacterized protein</fullName>
    </submittedName>
</protein>
<accession>A0ACC2G4C9</accession>
<sequence>MSSSRPAAVGGNPWDREGIDPAHIYTSRLRSVYGGCVHVYTDGAKDLITGRTGAAFSEKASGSEVLRRLSDHLDVFTAELIAVLLALQWVEEKVQGGVVVFSDSCTVLKSLQSCSSRSRQDLVLEVLETLGRVVRKGCQVRFAWVPAHVGVEGNEAADRLAKKALGEKEVSLVVKWSKGEAKSFVWGKVMESWQEQWDRGEKGRHLYRVQREVGRKRMLGGGRREGTIYTRLRIGHCRLNGSLHRIGKHPTGMCEYCENEETVEHVLLHCRHYVRERECMRESLRECGILEITLVNLLGGAEVDRRFDILFSFLRDTGLEGRV</sequence>
<organism evidence="1 2">
    <name type="scientific">Dallia pectoralis</name>
    <name type="common">Alaska blackfish</name>
    <dbReference type="NCBI Taxonomy" id="75939"/>
    <lineage>
        <taxon>Eukaryota</taxon>
        <taxon>Metazoa</taxon>
        <taxon>Chordata</taxon>
        <taxon>Craniata</taxon>
        <taxon>Vertebrata</taxon>
        <taxon>Euteleostomi</taxon>
        <taxon>Actinopterygii</taxon>
        <taxon>Neopterygii</taxon>
        <taxon>Teleostei</taxon>
        <taxon>Protacanthopterygii</taxon>
        <taxon>Esociformes</taxon>
        <taxon>Umbridae</taxon>
        <taxon>Dallia</taxon>
    </lineage>
</organism>